<comment type="caution">
    <text evidence="3">The sequence shown here is derived from an EMBL/GenBank/DDBJ whole genome shotgun (WGS) entry which is preliminary data.</text>
</comment>
<evidence type="ECO:0000313" key="4">
    <source>
        <dbReference type="Proteomes" id="UP000295210"/>
    </source>
</evidence>
<dbReference type="RefSeq" id="WP_131993351.1">
    <property type="nucleotide sequence ID" value="NZ_SMGK01000002.1"/>
</dbReference>
<dbReference type="Proteomes" id="UP000295210">
    <property type="component" value="Unassembled WGS sequence"/>
</dbReference>
<gene>
    <name evidence="3" type="ORF">C7378_1210</name>
</gene>
<dbReference type="SUPFAM" id="SSF51182">
    <property type="entry name" value="RmlC-like cupins"/>
    <property type="match status" value="1"/>
</dbReference>
<dbReference type="AlphaFoldDB" id="A0A4R1L8J9"/>
<evidence type="ECO:0000313" key="3">
    <source>
        <dbReference type="EMBL" id="TCK73597.1"/>
    </source>
</evidence>
<accession>A0A4R1L8J9</accession>
<dbReference type="EMBL" id="SMGK01000002">
    <property type="protein sequence ID" value="TCK73597.1"/>
    <property type="molecule type" value="Genomic_DNA"/>
</dbReference>
<dbReference type="InterPro" id="IPR011051">
    <property type="entry name" value="RmlC_Cupin_sf"/>
</dbReference>
<dbReference type="Gene3D" id="2.60.120.10">
    <property type="entry name" value="Jelly Rolls"/>
    <property type="match status" value="1"/>
</dbReference>
<organism evidence="3 4">
    <name type="scientific">Acidipila rosea</name>
    <dbReference type="NCBI Taxonomy" id="768535"/>
    <lineage>
        <taxon>Bacteria</taxon>
        <taxon>Pseudomonadati</taxon>
        <taxon>Acidobacteriota</taxon>
        <taxon>Terriglobia</taxon>
        <taxon>Terriglobales</taxon>
        <taxon>Acidobacteriaceae</taxon>
        <taxon>Acidipila</taxon>
    </lineage>
</organism>
<feature type="signal peptide" evidence="2">
    <location>
        <begin position="1"/>
        <end position="26"/>
    </location>
</feature>
<proteinExistence type="predicted"/>
<evidence type="ECO:0008006" key="5">
    <source>
        <dbReference type="Google" id="ProtNLM"/>
    </source>
</evidence>
<dbReference type="InterPro" id="IPR014710">
    <property type="entry name" value="RmlC-like_jellyroll"/>
</dbReference>
<keyword evidence="2" id="KW-0732">Signal</keyword>
<evidence type="ECO:0000256" key="2">
    <source>
        <dbReference type="SAM" id="SignalP"/>
    </source>
</evidence>
<evidence type="ECO:0000256" key="1">
    <source>
        <dbReference type="SAM" id="MobiDB-lite"/>
    </source>
</evidence>
<dbReference type="OrthoDB" id="117649at2"/>
<keyword evidence="4" id="KW-1185">Reference proteome</keyword>
<feature type="region of interest" description="Disordered" evidence="1">
    <location>
        <begin position="105"/>
        <end position="126"/>
    </location>
</feature>
<feature type="chain" id="PRO_5020355141" description="Cupin type-1 domain-containing protein" evidence="2">
    <location>
        <begin position="27"/>
        <end position="167"/>
    </location>
</feature>
<sequence length="167" mass="17492">MHKGKVVWPVLAIAAMLLPQPCVMRAQTAAVDAYTPAQLKQMSAELRTQASASPGGAASEVLKRYPQHYTMLAYRNQSGTAEVHEKFADVFIIVEGSATLESGGTVVDPKAGGPGETRGAALKGSSGTPLHAGDIVHIPAGVPHLMKLDQGSSVLYFVIKSQETPAT</sequence>
<protein>
    <recommendedName>
        <fullName evidence="5">Cupin type-1 domain-containing protein</fullName>
    </recommendedName>
</protein>
<reference evidence="3 4" key="1">
    <citation type="submission" date="2019-03" db="EMBL/GenBank/DDBJ databases">
        <title>Genomic Encyclopedia of Type Strains, Phase IV (KMG-IV): sequencing the most valuable type-strain genomes for metagenomic binning, comparative biology and taxonomic classification.</title>
        <authorList>
            <person name="Goeker M."/>
        </authorList>
    </citation>
    <scope>NUCLEOTIDE SEQUENCE [LARGE SCALE GENOMIC DNA]</scope>
    <source>
        <strain evidence="3 4">DSM 103428</strain>
    </source>
</reference>
<name>A0A4R1L8J9_9BACT</name>